<comment type="caution">
    <text evidence="5">The sequence shown here is derived from an EMBL/GenBank/DDBJ whole genome shotgun (WGS) entry which is preliminary data.</text>
</comment>
<dbReference type="InterPro" id="IPR010982">
    <property type="entry name" value="Lambda_DNA-bd_dom_sf"/>
</dbReference>
<dbReference type="CDD" id="cd01392">
    <property type="entry name" value="HTH_LacI"/>
    <property type="match status" value="1"/>
</dbReference>
<evidence type="ECO:0000313" key="5">
    <source>
        <dbReference type="EMBL" id="NCU17549.1"/>
    </source>
</evidence>
<dbReference type="PROSITE" id="PS00356">
    <property type="entry name" value="HTH_LACI_1"/>
    <property type="match status" value="1"/>
</dbReference>
<dbReference type="Gene3D" id="1.10.260.40">
    <property type="entry name" value="lambda repressor-like DNA-binding domains"/>
    <property type="match status" value="1"/>
</dbReference>
<dbReference type="GO" id="GO:0003677">
    <property type="term" value="F:DNA binding"/>
    <property type="evidence" value="ECO:0007669"/>
    <property type="project" value="UniProtKB-KW"/>
</dbReference>
<dbReference type="Pfam" id="PF13377">
    <property type="entry name" value="Peripla_BP_3"/>
    <property type="match status" value="1"/>
</dbReference>
<dbReference type="SUPFAM" id="SSF47413">
    <property type="entry name" value="lambda repressor-like DNA-binding domains"/>
    <property type="match status" value="1"/>
</dbReference>
<keyword evidence="6" id="KW-1185">Reference proteome</keyword>
<proteinExistence type="predicted"/>
<dbReference type="InterPro" id="IPR046335">
    <property type="entry name" value="LacI/GalR-like_sensor"/>
</dbReference>
<keyword evidence="1" id="KW-0805">Transcription regulation</keyword>
<dbReference type="InterPro" id="IPR000843">
    <property type="entry name" value="HTH_LacI"/>
</dbReference>
<accession>A0ABX0A6C1</accession>
<evidence type="ECO:0000256" key="1">
    <source>
        <dbReference type="ARBA" id="ARBA00023015"/>
    </source>
</evidence>
<dbReference type="SUPFAM" id="SSF53822">
    <property type="entry name" value="Periplasmic binding protein-like I"/>
    <property type="match status" value="1"/>
</dbReference>
<protein>
    <submittedName>
        <fullName evidence="5">LacI family DNA-binding transcriptional regulator</fullName>
    </submittedName>
</protein>
<keyword evidence="2 5" id="KW-0238">DNA-binding</keyword>
<dbReference type="PANTHER" id="PTHR30146:SF149">
    <property type="entry name" value="HTH-TYPE TRANSCRIPTIONAL REGULATOR EBGR"/>
    <property type="match status" value="1"/>
</dbReference>
<dbReference type="Proteomes" id="UP000743899">
    <property type="component" value="Unassembled WGS sequence"/>
</dbReference>
<evidence type="ECO:0000256" key="2">
    <source>
        <dbReference type="ARBA" id="ARBA00023125"/>
    </source>
</evidence>
<name>A0ABX0A6C1_9BACI</name>
<organism evidence="5 6">
    <name type="scientific">Pallidibacillus pasinlerensis</name>
    <dbReference type="NCBI Taxonomy" id="2703818"/>
    <lineage>
        <taxon>Bacteria</taxon>
        <taxon>Bacillati</taxon>
        <taxon>Bacillota</taxon>
        <taxon>Bacilli</taxon>
        <taxon>Bacillales</taxon>
        <taxon>Bacillaceae</taxon>
        <taxon>Pallidibacillus</taxon>
    </lineage>
</organism>
<sequence length="331" mass="37580">MATIKDIAEKAGVSISSVSRVLRGDPTLSISKEKRKIILQVAEELSYEYKVKRLKTEPVLIINNQTEVGELENLHYFNIQRGIEKRAKEKSLNLFVFNNKDFEINNHLPRYVSGIIAIGKFQMDDVQILFNISDNIVFVDSCPAEGEFDAVIPNYYLATTQAINYMINKGHCHIGLIGQGSMDNINVSKIYQNIESSFYYYMYERNLLNESYIYLSEKSSKETGYFLMKKAIEEHGEHLPTAFFVSNDYIATGCIRALHEAEFAVPARVNVIGMNNLSVSNIVYPPLSTVHIFPEVMGETAVDLLLERLNGRRVTKTVQIATKIIKRESSL</sequence>
<evidence type="ECO:0000313" key="6">
    <source>
        <dbReference type="Proteomes" id="UP000743899"/>
    </source>
</evidence>
<dbReference type="Gene3D" id="3.40.50.2300">
    <property type="match status" value="2"/>
</dbReference>
<dbReference type="CDD" id="cd01544">
    <property type="entry name" value="PBP1_GalR"/>
    <property type="match status" value="1"/>
</dbReference>
<reference evidence="5 6" key="1">
    <citation type="submission" date="2020-01" db="EMBL/GenBank/DDBJ databases">
        <title>A novel Bacillus sp. from Pasinler.</title>
        <authorList>
            <person name="Adiguzel A."/>
            <person name="Ay H."/>
            <person name="Baltaci M.O."/>
        </authorList>
    </citation>
    <scope>NUCLEOTIDE SEQUENCE [LARGE SCALE GENOMIC DNA]</scope>
    <source>
        <strain evidence="5 6">P1</strain>
    </source>
</reference>
<dbReference type="EMBL" id="JAACYS010000025">
    <property type="protein sequence ID" value="NCU17549.1"/>
    <property type="molecule type" value="Genomic_DNA"/>
</dbReference>
<dbReference type="SMART" id="SM00354">
    <property type="entry name" value="HTH_LACI"/>
    <property type="match status" value="1"/>
</dbReference>
<evidence type="ECO:0000256" key="3">
    <source>
        <dbReference type="ARBA" id="ARBA00023163"/>
    </source>
</evidence>
<dbReference type="PROSITE" id="PS50932">
    <property type="entry name" value="HTH_LACI_2"/>
    <property type="match status" value="1"/>
</dbReference>
<dbReference type="Pfam" id="PF00356">
    <property type="entry name" value="LacI"/>
    <property type="match status" value="1"/>
</dbReference>
<dbReference type="InterPro" id="IPR028082">
    <property type="entry name" value="Peripla_BP_I"/>
</dbReference>
<dbReference type="PANTHER" id="PTHR30146">
    <property type="entry name" value="LACI-RELATED TRANSCRIPTIONAL REPRESSOR"/>
    <property type="match status" value="1"/>
</dbReference>
<dbReference type="RefSeq" id="WP_161920379.1">
    <property type="nucleotide sequence ID" value="NZ_JAACYS010000025.1"/>
</dbReference>
<gene>
    <name evidence="5" type="ORF">GW534_07190</name>
</gene>
<evidence type="ECO:0000259" key="4">
    <source>
        <dbReference type="PROSITE" id="PS50932"/>
    </source>
</evidence>
<keyword evidence="3" id="KW-0804">Transcription</keyword>
<feature type="domain" description="HTH lacI-type" evidence="4">
    <location>
        <begin position="2"/>
        <end position="56"/>
    </location>
</feature>